<feature type="non-terminal residue" evidence="1">
    <location>
        <position position="1"/>
    </location>
</feature>
<organism evidence="1">
    <name type="scientific">marine metagenome</name>
    <dbReference type="NCBI Taxonomy" id="408172"/>
    <lineage>
        <taxon>unclassified sequences</taxon>
        <taxon>metagenomes</taxon>
        <taxon>ecological metagenomes</taxon>
    </lineage>
</organism>
<evidence type="ECO:0008006" key="2">
    <source>
        <dbReference type="Google" id="ProtNLM"/>
    </source>
</evidence>
<dbReference type="Pfam" id="PF04340">
    <property type="entry name" value="DUF484"/>
    <property type="match status" value="1"/>
</dbReference>
<protein>
    <recommendedName>
        <fullName evidence="2">GAF domain-containing protein</fullName>
    </recommendedName>
</protein>
<evidence type="ECO:0000313" key="1">
    <source>
        <dbReference type="EMBL" id="SVC55782.1"/>
    </source>
</evidence>
<dbReference type="InterPro" id="IPR007435">
    <property type="entry name" value="DUF484"/>
</dbReference>
<dbReference type="PANTHER" id="PTHR38765">
    <property type="entry name" value="DUF484 DOMAIN-CONTAINING PROTEIN"/>
    <property type="match status" value="1"/>
</dbReference>
<dbReference type="EMBL" id="UINC01097780">
    <property type="protein sequence ID" value="SVC55782.1"/>
    <property type="molecule type" value="Genomic_DNA"/>
</dbReference>
<gene>
    <name evidence="1" type="ORF">METZ01_LOCUS308636</name>
</gene>
<sequence>LIQKQVEVLRANYNETNTNLIRFLQIAQSNEKIFKKTKDLVLKILDSSNITELVEIIEKTFKESFEASQSRVLFFNEINLALPRGRVKKPNQATQMLGSLMKPHQIYCGEINEKVSEFIFDKKTKVQEVVLAPLKSNTSAGLLVLGSDVRGKYDNSKDTLFLDFISEVVSKVVDRLNA</sequence>
<proteinExistence type="predicted"/>
<name>A0A382N7N0_9ZZZZ</name>
<dbReference type="InterPro" id="IPR029016">
    <property type="entry name" value="GAF-like_dom_sf"/>
</dbReference>
<dbReference type="AlphaFoldDB" id="A0A382N7N0"/>
<accession>A0A382N7N0</accession>
<dbReference type="PANTHER" id="PTHR38765:SF1">
    <property type="entry name" value="DUF484 DOMAIN-CONTAINING PROTEIN"/>
    <property type="match status" value="1"/>
</dbReference>
<reference evidence="1" key="1">
    <citation type="submission" date="2018-05" db="EMBL/GenBank/DDBJ databases">
        <authorList>
            <person name="Lanie J.A."/>
            <person name="Ng W.-L."/>
            <person name="Kazmierczak K.M."/>
            <person name="Andrzejewski T.M."/>
            <person name="Davidsen T.M."/>
            <person name="Wayne K.J."/>
            <person name="Tettelin H."/>
            <person name="Glass J.I."/>
            <person name="Rusch D."/>
            <person name="Podicherti R."/>
            <person name="Tsui H.-C.T."/>
            <person name="Winkler M.E."/>
        </authorList>
    </citation>
    <scope>NUCLEOTIDE SEQUENCE</scope>
</reference>
<dbReference type="Gene3D" id="3.30.450.40">
    <property type="match status" value="1"/>
</dbReference>